<dbReference type="PANTHER" id="PTHR21646">
    <property type="entry name" value="UBIQUITIN CARBOXYL-TERMINAL HYDROLASE"/>
    <property type="match status" value="1"/>
</dbReference>
<dbReference type="GO" id="GO:0004843">
    <property type="term" value="F:cysteine-type deubiquitinase activity"/>
    <property type="evidence" value="ECO:0007669"/>
    <property type="project" value="InterPro"/>
</dbReference>
<dbReference type="PROSITE" id="PS00972">
    <property type="entry name" value="USP_1"/>
    <property type="match status" value="1"/>
</dbReference>
<dbReference type="PROSITE" id="PS00973">
    <property type="entry name" value="USP_2"/>
    <property type="match status" value="1"/>
</dbReference>
<reference evidence="2" key="1">
    <citation type="journal article" date="2020" name="Nature">
        <title>Giant virus diversity and host interactions through global metagenomics.</title>
        <authorList>
            <person name="Schulz F."/>
            <person name="Roux S."/>
            <person name="Paez-Espino D."/>
            <person name="Jungbluth S."/>
            <person name="Walsh D.A."/>
            <person name="Denef V.J."/>
            <person name="McMahon K.D."/>
            <person name="Konstantinidis K.T."/>
            <person name="Eloe-Fadrosh E.A."/>
            <person name="Kyrpides N.C."/>
            <person name="Woyke T."/>
        </authorList>
    </citation>
    <scope>NUCLEOTIDE SEQUENCE</scope>
    <source>
        <strain evidence="2">GVMAG-M-3300023184-51</strain>
    </source>
</reference>
<dbReference type="EMBL" id="MN740122">
    <property type="protein sequence ID" value="QHT88739.1"/>
    <property type="molecule type" value="Genomic_DNA"/>
</dbReference>
<dbReference type="InterPro" id="IPR038765">
    <property type="entry name" value="Papain-like_cys_pep_sf"/>
</dbReference>
<accession>A0A6C0I7H5</accession>
<dbReference type="InterPro" id="IPR001394">
    <property type="entry name" value="Peptidase_C19_UCH"/>
</dbReference>
<dbReference type="InterPro" id="IPR018200">
    <property type="entry name" value="USP_CS"/>
</dbReference>
<dbReference type="Gene3D" id="3.90.70.10">
    <property type="entry name" value="Cysteine proteinases"/>
    <property type="match status" value="1"/>
</dbReference>
<organism evidence="2">
    <name type="scientific">viral metagenome</name>
    <dbReference type="NCBI Taxonomy" id="1070528"/>
    <lineage>
        <taxon>unclassified sequences</taxon>
        <taxon>metagenomes</taxon>
        <taxon>organismal metagenomes</taxon>
    </lineage>
</organism>
<proteinExistence type="predicted"/>
<dbReference type="AlphaFoldDB" id="A0A6C0I7H5"/>
<dbReference type="Pfam" id="PF00443">
    <property type="entry name" value="UCH"/>
    <property type="match status" value="1"/>
</dbReference>
<dbReference type="SUPFAM" id="SSF54001">
    <property type="entry name" value="Cysteine proteinases"/>
    <property type="match status" value="1"/>
</dbReference>
<protein>
    <recommendedName>
        <fullName evidence="1">USP domain-containing protein</fullName>
    </recommendedName>
</protein>
<dbReference type="PROSITE" id="PS50235">
    <property type="entry name" value="USP_3"/>
    <property type="match status" value="1"/>
</dbReference>
<dbReference type="InterPro" id="IPR028889">
    <property type="entry name" value="USP"/>
</dbReference>
<name>A0A6C0I7H5_9ZZZZ</name>
<sequence>MSNPINYDKYCNKGLSGLANLGNTCFLNSCMQVLSHTYELNDFLNLETYKKKLKNKYDTALLLEWDELRKLLWSENCIVSPTKFVKTVQKVAHLKDRELFTGYSQNDLPEFLIFVIDCFHNALAREVNMTIQGTIENERDKTALVCLERIKQMYSKDYSEIWNLFYGVQVSQISSITSEEVISITPDPYFMVDLPIPTNNKSPTLIDCFNLYVEGEIMDGDNSIFNEKTGKKEAAKKQLKFWSFPNILVIDIKRFSSANNKNQILVDFPLENLNLSEYVIGYNKDSYVYDLYGVCNHSGSVQGGHYTAFVKNANGKWYHYNDTSVSEVSVISQIISPKAYCFFYRKRPNNK</sequence>
<dbReference type="GO" id="GO:0016579">
    <property type="term" value="P:protein deubiquitination"/>
    <property type="evidence" value="ECO:0007669"/>
    <property type="project" value="InterPro"/>
</dbReference>
<dbReference type="PANTHER" id="PTHR21646:SF23">
    <property type="entry name" value="UBIQUITIN CARBOXYL-TERMINAL HYDROLASE USP2"/>
    <property type="match status" value="1"/>
</dbReference>
<evidence type="ECO:0000313" key="2">
    <source>
        <dbReference type="EMBL" id="QHT88739.1"/>
    </source>
</evidence>
<evidence type="ECO:0000259" key="1">
    <source>
        <dbReference type="PROSITE" id="PS50235"/>
    </source>
</evidence>
<dbReference type="InterPro" id="IPR050185">
    <property type="entry name" value="Ub_carboxyl-term_hydrolase"/>
</dbReference>
<feature type="domain" description="USP" evidence="1">
    <location>
        <begin position="16"/>
        <end position="347"/>
    </location>
</feature>
<dbReference type="CDD" id="cd02674">
    <property type="entry name" value="Peptidase_C19R"/>
    <property type="match status" value="1"/>
</dbReference>